<dbReference type="SUPFAM" id="SSF46785">
    <property type="entry name" value="Winged helix' DNA-binding domain"/>
    <property type="match status" value="1"/>
</dbReference>
<dbReference type="PANTHER" id="PTHR43132:SF2">
    <property type="entry name" value="ARSENICAL RESISTANCE OPERON REPRESSOR ARSR-RELATED"/>
    <property type="match status" value="1"/>
</dbReference>
<evidence type="ECO:0000256" key="2">
    <source>
        <dbReference type="ARBA" id="ARBA00023125"/>
    </source>
</evidence>
<dbReference type="RefSeq" id="WP_006417713.1">
    <property type="nucleotide sequence ID" value="NZ_AENN01000005.1"/>
</dbReference>
<dbReference type="STRING" id="908337.HMPREF9257_0279"/>
<dbReference type="InterPro" id="IPR036390">
    <property type="entry name" value="WH_DNA-bd_sf"/>
</dbReference>
<dbReference type="InterPro" id="IPR051011">
    <property type="entry name" value="Metal_resp_trans_reg"/>
</dbReference>
<dbReference type="InterPro" id="IPR001845">
    <property type="entry name" value="HTH_ArsR_DNA-bd_dom"/>
</dbReference>
<dbReference type="InterPro" id="IPR011991">
    <property type="entry name" value="ArsR-like_HTH"/>
</dbReference>
<dbReference type="Proteomes" id="UP000005990">
    <property type="component" value="Unassembled WGS sequence"/>
</dbReference>
<evidence type="ECO:0000259" key="4">
    <source>
        <dbReference type="PROSITE" id="PS50987"/>
    </source>
</evidence>
<dbReference type="CDD" id="cd00090">
    <property type="entry name" value="HTH_ARSR"/>
    <property type="match status" value="1"/>
</dbReference>
<dbReference type="Gene3D" id="1.10.10.10">
    <property type="entry name" value="Winged helix-like DNA-binding domain superfamily/Winged helix DNA-binding domain"/>
    <property type="match status" value="1"/>
</dbReference>
<accession>E4KMI1</accession>
<sequence length="87" mass="9575">MQHEHELVQIFKLLGHPIRLTIVKLLSDADHMTVGAIVDAVELPQPTVSQQLAKLKAGNIVDAERAGTNVKYSLSNPIVKQIVKDIK</sequence>
<dbReference type="PROSITE" id="PS50987">
    <property type="entry name" value="HTH_ARSR_2"/>
    <property type="match status" value="1"/>
</dbReference>
<dbReference type="OrthoDB" id="9798835at2"/>
<evidence type="ECO:0000313" key="5">
    <source>
        <dbReference type="EMBL" id="EFR31873.1"/>
    </source>
</evidence>
<keyword evidence="3" id="KW-0804">Transcription</keyword>
<name>E4KMI1_9LACT</name>
<keyword evidence="6" id="KW-1185">Reference proteome</keyword>
<organism evidence="5 6">
    <name type="scientific">Eremococcus coleocola ACS-139-V-Col8</name>
    <dbReference type="NCBI Taxonomy" id="908337"/>
    <lineage>
        <taxon>Bacteria</taxon>
        <taxon>Bacillati</taxon>
        <taxon>Bacillota</taxon>
        <taxon>Bacilli</taxon>
        <taxon>Lactobacillales</taxon>
        <taxon>Aerococcaceae</taxon>
        <taxon>Eremococcus</taxon>
    </lineage>
</organism>
<protein>
    <submittedName>
        <fullName evidence="5">Transcriptional regulator, ArsR family</fullName>
    </submittedName>
</protein>
<keyword evidence="1" id="KW-0805">Transcription regulation</keyword>
<dbReference type="PANTHER" id="PTHR43132">
    <property type="entry name" value="ARSENICAL RESISTANCE OPERON REPRESSOR ARSR-RELATED"/>
    <property type="match status" value="1"/>
</dbReference>
<evidence type="ECO:0000256" key="1">
    <source>
        <dbReference type="ARBA" id="ARBA00023015"/>
    </source>
</evidence>
<dbReference type="SMART" id="SM00418">
    <property type="entry name" value="HTH_ARSR"/>
    <property type="match status" value="1"/>
</dbReference>
<reference evidence="5 6" key="1">
    <citation type="submission" date="2010-10" db="EMBL/GenBank/DDBJ databases">
        <authorList>
            <person name="Durkin A.S."/>
            <person name="Madupu R."/>
            <person name="Torralba M."/>
            <person name="Gillis M."/>
            <person name="Methe B."/>
            <person name="Sutton G."/>
            <person name="Nelson K.E."/>
        </authorList>
    </citation>
    <scope>NUCLEOTIDE SEQUENCE [LARGE SCALE GENOMIC DNA]</scope>
    <source>
        <strain evidence="5 6">ACS-139-V-Col8</strain>
    </source>
</reference>
<feature type="domain" description="HTH arsR-type" evidence="4">
    <location>
        <begin position="1"/>
        <end position="87"/>
    </location>
</feature>
<dbReference type="PRINTS" id="PR00778">
    <property type="entry name" value="HTHARSR"/>
</dbReference>
<dbReference type="Pfam" id="PF01022">
    <property type="entry name" value="HTH_5"/>
    <property type="match status" value="1"/>
</dbReference>
<evidence type="ECO:0000256" key="3">
    <source>
        <dbReference type="ARBA" id="ARBA00023163"/>
    </source>
</evidence>
<dbReference type="GO" id="GO:0003700">
    <property type="term" value="F:DNA-binding transcription factor activity"/>
    <property type="evidence" value="ECO:0007669"/>
    <property type="project" value="InterPro"/>
</dbReference>
<dbReference type="AlphaFoldDB" id="E4KMI1"/>
<dbReference type="InterPro" id="IPR036388">
    <property type="entry name" value="WH-like_DNA-bd_sf"/>
</dbReference>
<dbReference type="GO" id="GO:0003677">
    <property type="term" value="F:DNA binding"/>
    <property type="evidence" value="ECO:0007669"/>
    <property type="project" value="UniProtKB-KW"/>
</dbReference>
<keyword evidence="2" id="KW-0238">DNA-binding</keyword>
<proteinExistence type="predicted"/>
<dbReference type="eggNOG" id="COG0640">
    <property type="taxonomic scope" value="Bacteria"/>
</dbReference>
<gene>
    <name evidence="5" type="ORF">HMPREF9257_0279</name>
</gene>
<comment type="caution">
    <text evidence="5">The sequence shown here is derived from an EMBL/GenBank/DDBJ whole genome shotgun (WGS) entry which is preliminary data.</text>
</comment>
<dbReference type="EMBL" id="AENN01000005">
    <property type="protein sequence ID" value="EFR31873.1"/>
    <property type="molecule type" value="Genomic_DNA"/>
</dbReference>
<dbReference type="NCBIfam" id="NF033788">
    <property type="entry name" value="HTH_metalloreg"/>
    <property type="match status" value="1"/>
</dbReference>
<evidence type="ECO:0000313" key="6">
    <source>
        <dbReference type="Proteomes" id="UP000005990"/>
    </source>
</evidence>